<protein>
    <recommendedName>
        <fullName evidence="5">Endonuclease/exonuclease/phosphatase domain-containing protein</fullName>
    </recommendedName>
</protein>
<dbReference type="PANTHER" id="PTHR33710:SF48">
    <property type="entry name" value="OS02G0307075 PROTEIN"/>
    <property type="match status" value="1"/>
</dbReference>
<dbReference type="Proteomes" id="UP000008810">
    <property type="component" value="Chromosome 4"/>
</dbReference>
<dbReference type="InterPro" id="IPR036691">
    <property type="entry name" value="Endo/exonu/phosph_ase_sf"/>
</dbReference>
<organism evidence="2">
    <name type="scientific">Brachypodium distachyon</name>
    <name type="common">Purple false brome</name>
    <name type="synonym">Trachynia distachya</name>
    <dbReference type="NCBI Taxonomy" id="15368"/>
    <lineage>
        <taxon>Eukaryota</taxon>
        <taxon>Viridiplantae</taxon>
        <taxon>Streptophyta</taxon>
        <taxon>Embryophyta</taxon>
        <taxon>Tracheophyta</taxon>
        <taxon>Spermatophyta</taxon>
        <taxon>Magnoliopsida</taxon>
        <taxon>Liliopsida</taxon>
        <taxon>Poales</taxon>
        <taxon>Poaceae</taxon>
        <taxon>BOP clade</taxon>
        <taxon>Pooideae</taxon>
        <taxon>Stipodae</taxon>
        <taxon>Brachypodieae</taxon>
        <taxon>Brachypodium</taxon>
    </lineage>
</organism>
<gene>
    <name evidence="2" type="ORF">BRADI_4g23684v3</name>
</gene>
<dbReference type="Gramene" id="PNT64030">
    <property type="protein sequence ID" value="PNT64030"/>
    <property type="gene ID" value="BRADI_4g23684v3"/>
</dbReference>
<keyword evidence="4" id="KW-1185">Reference proteome</keyword>
<dbReference type="FunCoup" id="A0A2K2CPS4">
    <property type="interactions" value="2"/>
</dbReference>
<name>A0A2K2CPS4_BRADI</name>
<reference evidence="2 3" key="1">
    <citation type="journal article" date="2010" name="Nature">
        <title>Genome sequencing and analysis of the model grass Brachypodium distachyon.</title>
        <authorList>
            <consortium name="International Brachypodium Initiative"/>
        </authorList>
    </citation>
    <scope>NUCLEOTIDE SEQUENCE [LARGE SCALE GENOMIC DNA]</scope>
    <source>
        <strain evidence="2 3">Bd21</strain>
    </source>
</reference>
<evidence type="ECO:0000313" key="3">
    <source>
        <dbReference type="EnsemblPlants" id="PNT64030"/>
    </source>
</evidence>
<evidence type="ECO:0000313" key="2">
    <source>
        <dbReference type="EMBL" id="PNT64030.1"/>
    </source>
</evidence>
<evidence type="ECO:0008006" key="5">
    <source>
        <dbReference type="Google" id="ProtNLM"/>
    </source>
</evidence>
<dbReference type="EnsemblPlants" id="PNT64030">
    <property type="protein sequence ID" value="PNT64030"/>
    <property type="gene ID" value="BRADI_4g23684v3"/>
</dbReference>
<dbReference type="AlphaFoldDB" id="A0A2K2CPS4"/>
<dbReference type="EMBL" id="CM000883">
    <property type="protein sequence ID" value="PNT64030.1"/>
    <property type="molecule type" value="Genomic_DNA"/>
</dbReference>
<proteinExistence type="predicted"/>
<reference evidence="3" key="3">
    <citation type="submission" date="2018-08" db="UniProtKB">
        <authorList>
            <consortium name="EnsemblPlants"/>
        </authorList>
    </citation>
    <scope>IDENTIFICATION</scope>
    <source>
        <strain evidence="3">cv. Bd21</strain>
    </source>
</reference>
<dbReference type="Gene3D" id="3.60.10.10">
    <property type="entry name" value="Endonuclease/exonuclease/phosphatase"/>
    <property type="match status" value="1"/>
</dbReference>
<evidence type="ECO:0000256" key="1">
    <source>
        <dbReference type="SAM" id="MobiDB-lite"/>
    </source>
</evidence>
<dbReference type="SUPFAM" id="SSF56219">
    <property type="entry name" value="DNase I-like"/>
    <property type="match status" value="1"/>
</dbReference>
<evidence type="ECO:0000313" key="4">
    <source>
        <dbReference type="Proteomes" id="UP000008810"/>
    </source>
</evidence>
<accession>A0A2K2CPS4</accession>
<dbReference type="OrthoDB" id="1113332at2759"/>
<dbReference type="InParanoid" id="A0A2K2CPS4"/>
<dbReference type="PANTHER" id="PTHR33710">
    <property type="entry name" value="BNAC02G09200D PROTEIN"/>
    <property type="match status" value="1"/>
</dbReference>
<sequence>MDAELAPPSPPPSVVGSTPTFDGRVAEQPGGFMMATPMPFIRASPLAAKPKEVQIRLFPGYYDVHVTSINGEKGFYRLPMQIAGKNGMVMANLATCSIGHLTKRDEQAASLLLKAPLSFDDASHLLLLDDQAPSEVPLAPSPFRRSPRLAALEAPSFISILDKATERKKLKLEGGSGKRLLKGELPGVELLEIATEGCDPLAPTDISQQAIACGVDPATVHSEETKLAEISTFKAASFLPPQCHSFLCCPSAGASGGILTPWNDSDWECSIARLAFSLSCLFSSRASNLSFCVSNVYGPCEAADKQVFFDELANISLQSVGPWAVLNDFNLTLCSSDRSNANLNASEAARFVSCLSSLQLLEIPLLGRSFTWSNQQESPILVRLDRMFVNLDRSSCFPNSTLSFLPRSTSDHVPLVLSVSSDIPMPSTAPEKVSSGGPVYTPVAVTRTATKPAPRVLTSTGGGDDTCHRC</sequence>
<feature type="region of interest" description="Disordered" evidence="1">
    <location>
        <begin position="1"/>
        <end position="20"/>
    </location>
</feature>
<reference evidence="2" key="2">
    <citation type="submission" date="2017-06" db="EMBL/GenBank/DDBJ databases">
        <title>WGS assembly of Brachypodium distachyon.</title>
        <authorList>
            <consortium name="The International Brachypodium Initiative"/>
            <person name="Lucas S."/>
            <person name="Harmon-Smith M."/>
            <person name="Lail K."/>
            <person name="Tice H."/>
            <person name="Grimwood J."/>
            <person name="Bruce D."/>
            <person name="Barry K."/>
            <person name="Shu S."/>
            <person name="Lindquist E."/>
            <person name="Wang M."/>
            <person name="Pitluck S."/>
            <person name="Vogel J.P."/>
            <person name="Garvin D.F."/>
            <person name="Mockler T.C."/>
            <person name="Schmutz J."/>
            <person name="Rokhsar D."/>
            <person name="Bevan M.W."/>
        </authorList>
    </citation>
    <scope>NUCLEOTIDE SEQUENCE</scope>
    <source>
        <strain evidence="2">Bd21</strain>
    </source>
</reference>